<protein>
    <submittedName>
        <fullName evidence="2">Uncharacterized protein</fullName>
    </submittedName>
</protein>
<feature type="transmembrane region" description="Helical" evidence="1">
    <location>
        <begin position="209"/>
        <end position="229"/>
    </location>
</feature>
<keyword evidence="1" id="KW-1133">Transmembrane helix</keyword>
<dbReference type="Proteomes" id="UP000198900">
    <property type="component" value="Unassembled WGS sequence"/>
</dbReference>
<dbReference type="EMBL" id="FNDI01000031">
    <property type="protein sequence ID" value="SDJ04897.1"/>
    <property type="molecule type" value="Genomic_DNA"/>
</dbReference>
<proteinExistence type="predicted"/>
<keyword evidence="3" id="KW-1185">Reference proteome</keyword>
<dbReference type="RefSeq" id="WP_091788019.1">
    <property type="nucleotide sequence ID" value="NZ_FNDI01000031.1"/>
</dbReference>
<feature type="transmembrane region" description="Helical" evidence="1">
    <location>
        <begin position="103"/>
        <end position="125"/>
    </location>
</feature>
<name>A0A7Z7BEP9_9BURK</name>
<feature type="transmembrane region" description="Helical" evidence="1">
    <location>
        <begin position="416"/>
        <end position="438"/>
    </location>
</feature>
<feature type="transmembrane region" description="Helical" evidence="1">
    <location>
        <begin position="7"/>
        <end position="24"/>
    </location>
</feature>
<comment type="caution">
    <text evidence="2">The sequence shown here is derived from an EMBL/GenBank/DDBJ whole genome shotgun (WGS) entry which is preliminary data.</text>
</comment>
<organism evidence="2 3">
    <name type="scientific">Paraburkholderia steynii</name>
    <dbReference type="NCBI Taxonomy" id="1245441"/>
    <lineage>
        <taxon>Bacteria</taxon>
        <taxon>Pseudomonadati</taxon>
        <taxon>Pseudomonadota</taxon>
        <taxon>Betaproteobacteria</taxon>
        <taxon>Burkholderiales</taxon>
        <taxon>Burkholderiaceae</taxon>
        <taxon>Paraburkholderia</taxon>
    </lineage>
</organism>
<feature type="transmembrane region" description="Helical" evidence="1">
    <location>
        <begin position="284"/>
        <end position="304"/>
    </location>
</feature>
<evidence type="ECO:0000313" key="2">
    <source>
        <dbReference type="EMBL" id="SDJ04897.1"/>
    </source>
</evidence>
<feature type="transmembrane region" description="Helical" evidence="1">
    <location>
        <begin position="325"/>
        <end position="344"/>
    </location>
</feature>
<keyword evidence="1" id="KW-0812">Transmembrane</keyword>
<feature type="transmembrane region" description="Helical" evidence="1">
    <location>
        <begin position="157"/>
        <end position="174"/>
    </location>
</feature>
<accession>A0A7Z7BEP9</accession>
<reference evidence="2" key="1">
    <citation type="submission" date="2016-10" db="EMBL/GenBank/DDBJ databases">
        <authorList>
            <person name="Varghese N."/>
            <person name="Submissions S."/>
        </authorList>
    </citation>
    <scope>NUCLEOTIDE SEQUENCE [LARGE SCALE GENOMIC DNA]</scope>
    <source>
        <strain evidence="2">YR281</strain>
    </source>
</reference>
<dbReference type="AlphaFoldDB" id="A0A7Z7BEP9"/>
<feature type="transmembrane region" description="Helical" evidence="1">
    <location>
        <begin position="131"/>
        <end position="150"/>
    </location>
</feature>
<gene>
    <name evidence="2" type="ORF">SAMN04487926_13144</name>
</gene>
<sequence>MKRTFEYAALTLVIASITLVWVATMSEPAHLKWSTWAYSEWRISYDAGFIRRGLGGWVIDRLTNRFSGSGDSLIAVNYLVFLNYVLLYAVFLVLWLRSRARSVIALTLAILIPGGLFQMALGNAYFFRKEIIFHVVLGIDCMLYGAIIKARLETQKVRLALAFFALLFVQGAILPLVHESYLFMSFPAAWLLARSIASSLPGQKRFARFTWAAVVLQVVMFAICAKFKGSEQVVAHMWSLLGPVDRARISPETPGVVTGGMEAIGWTVMNNLGGVLHIFTSGQFWIWGFAGAGTAAVLLLLTLCNTRERGAHAPLDEAPTSDLDTVRWHLAKLAFLFVTCGPMFVLGVDWGRWISSVTICYLFLMFVDDARLIAPPDLLAAVPKRWKPKVDAARHFALYDALGVVRGTTARHRKALLLLALLFCLSFRTPECCLSMGFSPFHRLKPILTELVHMP</sequence>
<keyword evidence="1" id="KW-0472">Membrane</keyword>
<feature type="transmembrane region" description="Helical" evidence="1">
    <location>
        <begin position="75"/>
        <end position="96"/>
    </location>
</feature>
<evidence type="ECO:0000256" key="1">
    <source>
        <dbReference type="SAM" id="Phobius"/>
    </source>
</evidence>
<evidence type="ECO:0000313" key="3">
    <source>
        <dbReference type="Proteomes" id="UP000198900"/>
    </source>
</evidence>